<feature type="region of interest" description="Disordered" evidence="3">
    <location>
        <begin position="289"/>
        <end position="359"/>
    </location>
</feature>
<feature type="domain" description="RanBD1" evidence="4">
    <location>
        <begin position="365"/>
        <end position="461"/>
    </location>
</feature>
<proteinExistence type="predicted"/>
<dbReference type="Proteomes" id="UP000383932">
    <property type="component" value="Unassembled WGS sequence"/>
</dbReference>
<dbReference type="PANTHER" id="PTHR23138">
    <property type="entry name" value="RAN BINDING PROTEIN"/>
    <property type="match status" value="1"/>
</dbReference>
<dbReference type="InterPro" id="IPR000156">
    <property type="entry name" value="Ran_bind_dom"/>
</dbReference>
<dbReference type="EMBL" id="SSOP01000142">
    <property type="protein sequence ID" value="KAB5590837.1"/>
    <property type="molecule type" value="Genomic_DNA"/>
</dbReference>
<dbReference type="InterPro" id="IPR011993">
    <property type="entry name" value="PH-like_dom_sf"/>
</dbReference>
<dbReference type="Pfam" id="PF00638">
    <property type="entry name" value="Ran_BP1"/>
    <property type="match status" value="1"/>
</dbReference>
<dbReference type="OrthoDB" id="185618at2759"/>
<evidence type="ECO:0000256" key="3">
    <source>
        <dbReference type="SAM" id="MobiDB-lite"/>
    </source>
</evidence>
<dbReference type="AlphaFoldDB" id="A0A5N5QHR1"/>
<accession>A0A5N5QHR1</accession>
<feature type="compositionally biased region" description="Basic and acidic residues" evidence="3">
    <location>
        <begin position="1"/>
        <end position="11"/>
    </location>
</feature>
<sequence length="509" mass="54788">MQAKIDTRKSPNEAGDTTIEVSQFTATKQNPNWFEDSLKTGAANDTAENHKTRSPSLVDVGTIVVKPLRARFVANKLNKQPDARPGSSNSTTTPENSTALVDKVTDQIRGQSMSLPDDTALSNSDSIHLQTSAHTSHSGSDGDSSDKENSRKRKLSSRSSVATETAARQHLKRPKESDVPEREEDTEEVAQVASTPMSLPKATQVFGFGAFASAKSPFVSTQSTTSTAATPPTDSESRATPDSSAAPQNTEVPESEVPDTTSKVQPPPTPKKPLTGFAAFATSSPFSSAKTVALPSGNMNTASPQRDSLAGPVRRSKSPVGRHQAFGQYSAGVSRFGAGTPRKTQDEPLQQPNEGTHQEVVNSPEFEDILKAKGEEAGSKEATGKLDIHQVQYNTGEEDDLTVFQTRAKLYTQDENFAYKERGTGLLKVNVRRKDGEGARIVMRAEGVLRLLLNMALYPGLICELGPDPKFVKVAEITSSERKLHAIKVGNAKIAQELYDHLSDNTPTT</sequence>
<feature type="region of interest" description="Disordered" evidence="3">
    <location>
        <begin position="75"/>
        <end position="100"/>
    </location>
</feature>
<dbReference type="SUPFAM" id="SSF50729">
    <property type="entry name" value="PH domain-like"/>
    <property type="match status" value="1"/>
</dbReference>
<keyword evidence="6" id="KW-1185">Reference proteome</keyword>
<evidence type="ECO:0000313" key="6">
    <source>
        <dbReference type="Proteomes" id="UP000383932"/>
    </source>
</evidence>
<feature type="compositionally biased region" description="Low complexity" evidence="3">
    <location>
        <begin position="87"/>
        <end position="98"/>
    </location>
</feature>
<name>A0A5N5QHR1_9AGAM</name>
<feature type="region of interest" description="Disordered" evidence="3">
    <location>
        <begin position="1"/>
        <end position="20"/>
    </location>
</feature>
<evidence type="ECO:0000256" key="2">
    <source>
        <dbReference type="ARBA" id="ARBA00023242"/>
    </source>
</evidence>
<dbReference type="Gene3D" id="2.30.29.30">
    <property type="entry name" value="Pleckstrin-homology domain (PH domain)/Phosphotyrosine-binding domain (PTB)"/>
    <property type="match status" value="1"/>
</dbReference>
<keyword evidence="2" id="KW-0539">Nucleus</keyword>
<evidence type="ECO:0000259" key="4">
    <source>
        <dbReference type="PROSITE" id="PS50196"/>
    </source>
</evidence>
<keyword evidence="5" id="KW-0012">Acyltransferase</keyword>
<protein>
    <submittedName>
        <fullName evidence="5">Diacylglycerol O-acyltransferase 2B</fullName>
    </submittedName>
</protein>
<dbReference type="PROSITE" id="PS50196">
    <property type="entry name" value="RANBD1"/>
    <property type="match status" value="1"/>
</dbReference>
<comment type="subcellular location">
    <subcellularLocation>
        <location evidence="1">Nucleus</location>
    </subcellularLocation>
</comment>
<keyword evidence="5" id="KW-0808">Transferase</keyword>
<feature type="compositionally biased region" description="Polar residues" evidence="3">
    <location>
        <begin position="347"/>
        <end position="359"/>
    </location>
</feature>
<dbReference type="GO" id="GO:0016746">
    <property type="term" value="F:acyltransferase activity"/>
    <property type="evidence" value="ECO:0007669"/>
    <property type="project" value="UniProtKB-KW"/>
</dbReference>
<feature type="compositionally biased region" description="Polar residues" evidence="3">
    <location>
        <begin position="238"/>
        <end position="264"/>
    </location>
</feature>
<dbReference type="PANTHER" id="PTHR23138:SF142">
    <property type="entry name" value="RAN-BINDING PROTEIN 3B-RELATED"/>
    <property type="match status" value="1"/>
</dbReference>
<feature type="compositionally biased region" description="Low complexity" evidence="3">
    <location>
        <begin position="131"/>
        <end position="142"/>
    </location>
</feature>
<dbReference type="InterPro" id="IPR045255">
    <property type="entry name" value="RanBP1-like"/>
</dbReference>
<feature type="compositionally biased region" description="Low complexity" evidence="3">
    <location>
        <begin position="220"/>
        <end position="234"/>
    </location>
</feature>
<feature type="region of interest" description="Disordered" evidence="3">
    <location>
        <begin position="217"/>
        <end position="277"/>
    </location>
</feature>
<feature type="region of interest" description="Disordered" evidence="3">
    <location>
        <begin position="130"/>
        <end position="197"/>
    </location>
</feature>
<organism evidence="5 6">
    <name type="scientific">Ceratobasidium theobromae</name>
    <dbReference type="NCBI Taxonomy" id="1582974"/>
    <lineage>
        <taxon>Eukaryota</taxon>
        <taxon>Fungi</taxon>
        <taxon>Dikarya</taxon>
        <taxon>Basidiomycota</taxon>
        <taxon>Agaricomycotina</taxon>
        <taxon>Agaricomycetes</taxon>
        <taxon>Cantharellales</taxon>
        <taxon>Ceratobasidiaceae</taxon>
        <taxon>Ceratobasidium</taxon>
    </lineage>
</organism>
<comment type="caution">
    <text evidence="5">The sequence shown here is derived from an EMBL/GenBank/DDBJ whole genome shotgun (WGS) entry which is preliminary data.</text>
</comment>
<evidence type="ECO:0000256" key="1">
    <source>
        <dbReference type="ARBA" id="ARBA00004123"/>
    </source>
</evidence>
<gene>
    <name evidence="5" type="ORF">CTheo_5737</name>
</gene>
<dbReference type="SMART" id="SM00160">
    <property type="entry name" value="RanBD"/>
    <property type="match status" value="1"/>
</dbReference>
<evidence type="ECO:0000313" key="5">
    <source>
        <dbReference type="EMBL" id="KAB5590837.1"/>
    </source>
</evidence>
<feature type="compositionally biased region" description="Polar residues" evidence="3">
    <location>
        <begin position="297"/>
        <end position="306"/>
    </location>
</feature>
<reference evidence="5 6" key="1">
    <citation type="journal article" date="2019" name="Fungal Biol. Biotechnol.">
        <title>Draft genome sequence of fastidious pathogen Ceratobasidium theobromae, which causes vascular-streak dieback in Theobroma cacao.</title>
        <authorList>
            <person name="Ali S.S."/>
            <person name="Asman A."/>
            <person name="Shao J."/>
            <person name="Firmansyah A.P."/>
            <person name="Susilo A.W."/>
            <person name="Rosmana A."/>
            <person name="McMahon P."/>
            <person name="Junaid M."/>
            <person name="Guest D."/>
            <person name="Kheng T.Y."/>
            <person name="Meinhardt L.W."/>
            <person name="Bailey B.A."/>
        </authorList>
    </citation>
    <scope>NUCLEOTIDE SEQUENCE [LARGE SCALE GENOMIC DNA]</scope>
    <source>
        <strain evidence="5 6">CT2</strain>
    </source>
</reference>
<dbReference type="GO" id="GO:0005634">
    <property type="term" value="C:nucleus"/>
    <property type="evidence" value="ECO:0007669"/>
    <property type="project" value="UniProtKB-SubCell"/>
</dbReference>